<organism evidence="1 2">
    <name type="scientific">Cylicocyclus nassatus</name>
    <name type="common">Nematode worm</name>
    <dbReference type="NCBI Taxonomy" id="53992"/>
    <lineage>
        <taxon>Eukaryota</taxon>
        <taxon>Metazoa</taxon>
        <taxon>Ecdysozoa</taxon>
        <taxon>Nematoda</taxon>
        <taxon>Chromadorea</taxon>
        <taxon>Rhabditida</taxon>
        <taxon>Rhabditina</taxon>
        <taxon>Rhabditomorpha</taxon>
        <taxon>Strongyloidea</taxon>
        <taxon>Strongylidae</taxon>
        <taxon>Cylicocyclus</taxon>
    </lineage>
</organism>
<evidence type="ECO:0000313" key="2">
    <source>
        <dbReference type="Proteomes" id="UP001176961"/>
    </source>
</evidence>
<dbReference type="Proteomes" id="UP001176961">
    <property type="component" value="Unassembled WGS sequence"/>
</dbReference>
<protein>
    <submittedName>
        <fullName evidence="1">Uncharacterized protein</fullName>
    </submittedName>
</protein>
<keyword evidence="2" id="KW-1185">Reference proteome</keyword>
<accession>A0AA36DNF4</accession>
<gene>
    <name evidence="1" type="ORF">CYNAS_LOCUS1752</name>
</gene>
<sequence>MIYNSSQKATDTEYRFLVSKKNVVEPAGCHVFNKLLETSVLIMVTMTEPRLFCQRLRKSVSPLKASKAALSLRN</sequence>
<dbReference type="AlphaFoldDB" id="A0AA36DNF4"/>
<proteinExistence type="predicted"/>
<reference evidence="1" key="1">
    <citation type="submission" date="2023-07" db="EMBL/GenBank/DDBJ databases">
        <authorList>
            <consortium name="CYATHOMIX"/>
        </authorList>
    </citation>
    <scope>NUCLEOTIDE SEQUENCE</scope>
    <source>
        <strain evidence="1">N/A</strain>
    </source>
</reference>
<evidence type="ECO:0000313" key="1">
    <source>
        <dbReference type="EMBL" id="CAJ0589769.1"/>
    </source>
</evidence>
<name>A0AA36DNF4_CYLNA</name>
<comment type="caution">
    <text evidence="1">The sequence shown here is derived from an EMBL/GenBank/DDBJ whole genome shotgun (WGS) entry which is preliminary data.</text>
</comment>
<dbReference type="EMBL" id="CATQJL010000001">
    <property type="protein sequence ID" value="CAJ0589769.1"/>
    <property type="molecule type" value="Genomic_DNA"/>
</dbReference>